<dbReference type="CDD" id="cd07561">
    <property type="entry name" value="Peptidase_S41_CPP_like"/>
    <property type="match status" value="1"/>
</dbReference>
<dbReference type="GO" id="GO:0007165">
    <property type="term" value="P:signal transduction"/>
    <property type="evidence" value="ECO:0007669"/>
    <property type="project" value="TreeGrafter"/>
</dbReference>
<evidence type="ECO:0000313" key="2">
    <source>
        <dbReference type="EMBL" id="GFR90104.1"/>
    </source>
</evidence>
<dbReference type="GO" id="GO:0008236">
    <property type="term" value="F:serine-type peptidase activity"/>
    <property type="evidence" value="ECO:0007669"/>
    <property type="project" value="InterPro"/>
</dbReference>
<dbReference type="Gene3D" id="3.90.226.10">
    <property type="entry name" value="2-enoyl-CoA Hydratase, Chain A, domain 1"/>
    <property type="match status" value="1"/>
</dbReference>
<proteinExistence type="predicted"/>
<dbReference type="EMBL" id="BMAT01005266">
    <property type="protein sequence ID" value="GFR90104.1"/>
    <property type="molecule type" value="Genomic_DNA"/>
</dbReference>
<dbReference type="InterPro" id="IPR005151">
    <property type="entry name" value="Tail-specific_protease"/>
</dbReference>
<dbReference type="PANTHER" id="PTHR32060:SF30">
    <property type="entry name" value="CARBOXY-TERMINAL PROCESSING PROTEASE CTPA"/>
    <property type="match status" value="1"/>
</dbReference>
<keyword evidence="3" id="KW-1185">Reference proteome</keyword>
<evidence type="ECO:0000259" key="1">
    <source>
        <dbReference type="Pfam" id="PF03572"/>
    </source>
</evidence>
<reference evidence="2 3" key="1">
    <citation type="journal article" date="2021" name="Elife">
        <title>Chloroplast acquisition without the gene transfer in kleptoplastic sea slugs, Plakobranchus ocellatus.</title>
        <authorList>
            <person name="Maeda T."/>
            <person name="Takahashi S."/>
            <person name="Yoshida T."/>
            <person name="Shimamura S."/>
            <person name="Takaki Y."/>
            <person name="Nagai Y."/>
            <person name="Toyoda A."/>
            <person name="Suzuki Y."/>
            <person name="Arimoto A."/>
            <person name="Ishii H."/>
            <person name="Satoh N."/>
            <person name="Nishiyama T."/>
            <person name="Hasebe M."/>
            <person name="Maruyama T."/>
            <person name="Minagawa J."/>
            <person name="Obokata J."/>
            <person name="Shigenobu S."/>
        </authorList>
    </citation>
    <scope>NUCLEOTIDE SEQUENCE [LARGE SCALE GENOMIC DNA]</scope>
</reference>
<feature type="domain" description="Tail specific protease" evidence="1">
    <location>
        <begin position="3"/>
        <end position="180"/>
    </location>
</feature>
<dbReference type="AlphaFoldDB" id="A0AAV4GXF4"/>
<sequence>MYNQFVGDYDKKLNDVFANFKSNGVTDLVLDLRYNPGGSVDTAINLGSMVTGQFEDKPYVQFLYNNKLKSENEKLNFKTEIVKGSHINSLKLSEIYIIATKLSASASEMTINGLRAYINVHHIGTKTVGKYTASITIYDSKDGRKSGVNPTHKYAIQPIILKVANADGRTDFDDGLYPDIPLKEDFSHMGVLGDESEPLLAKAIEQITGRRSPVTYASAHTKPYFAEVFSSVNELELLPNEMYINKPIPND</sequence>
<organism evidence="2 3">
    <name type="scientific">Elysia marginata</name>
    <dbReference type="NCBI Taxonomy" id="1093978"/>
    <lineage>
        <taxon>Eukaryota</taxon>
        <taxon>Metazoa</taxon>
        <taxon>Spiralia</taxon>
        <taxon>Lophotrochozoa</taxon>
        <taxon>Mollusca</taxon>
        <taxon>Gastropoda</taxon>
        <taxon>Heterobranchia</taxon>
        <taxon>Euthyneura</taxon>
        <taxon>Panpulmonata</taxon>
        <taxon>Sacoglossa</taxon>
        <taxon>Placobranchoidea</taxon>
        <taxon>Plakobranchidae</taxon>
        <taxon>Elysia</taxon>
    </lineage>
</organism>
<dbReference type="PANTHER" id="PTHR32060">
    <property type="entry name" value="TAIL-SPECIFIC PROTEASE"/>
    <property type="match status" value="1"/>
</dbReference>
<dbReference type="GO" id="GO:0006508">
    <property type="term" value="P:proteolysis"/>
    <property type="evidence" value="ECO:0007669"/>
    <property type="project" value="InterPro"/>
</dbReference>
<protein>
    <submittedName>
        <fullName evidence="2">Peptidase, S41 family</fullName>
    </submittedName>
</protein>
<evidence type="ECO:0000313" key="3">
    <source>
        <dbReference type="Proteomes" id="UP000762676"/>
    </source>
</evidence>
<comment type="caution">
    <text evidence="2">The sequence shown here is derived from an EMBL/GenBank/DDBJ whole genome shotgun (WGS) entry which is preliminary data.</text>
</comment>
<dbReference type="Pfam" id="PF03572">
    <property type="entry name" value="Peptidase_S41"/>
    <property type="match status" value="1"/>
</dbReference>
<gene>
    <name evidence="2" type="ORF">ElyMa_002559300</name>
</gene>
<dbReference type="Proteomes" id="UP000762676">
    <property type="component" value="Unassembled WGS sequence"/>
</dbReference>
<name>A0AAV4GXF4_9GAST</name>
<accession>A0AAV4GXF4</accession>
<dbReference type="SUPFAM" id="SSF52096">
    <property type="entry name" value="ClpP/crotonase"/>
    <property type="match status" value="1"/>
</dbReference>
<dbReference type="GO" id="GO:0004175">
    <property type="term" value="F:endopeptidase activity"/>
    <property type="evidence" value="ECO:0007669"/>
    <property type="project" value="TreeGrafter"/>
</dbReference>
<dbReference type="InterPro" id="IPR029045">
    <property type="entry name" value="ClpP/crotonase-like_dom_sf"/>
</dbReference>